<dbReference type="InterPro" id="IPR001789">
    <property type="entry name" value="Sig_transdc_resp-reg_receiver"/>
</dbReference>
<evidence type="ECO:0000256" key="4">
    <source>
        <dbReference type="ARBA" id="ARBA00023015"/>
    </source>
</evidence>
<feature type="domain" description="Response regulatory" evidence="10">
    <location>
        <begin position="5"/>
        <end position="118"/>
    </location>
</feature>
<keyword evidence="4" id="KW-0805">Transcription regulation</keyword>
<comment type="caution">
    <text evidence="12">The sequence shown here is derived from an EMBL/GenBank/DDBJ whole genome shotgun (WGS) entry which is preliminary data.</text>
</comment>
<evidence type="ECO:0000256" key="7">
    <source>
        <dbReference type="ARBA" id="ARBA00024867"/>
    </source>
</evidence>
<dbReference type="PANTHER" id="PTHR48111">
    <property type="entry name" value="REGULATOR OF RPOS"/>
    <property type="match status" value="1"/>
</dbReference>
<keyword evidence="2 8" id="KW-0597">Phosphoprotein</keyword>
<dbReference type="Proteomes" id="UP000732377">
    <property type="component" value="Unassembled WGS sequence"/>
</dbReference>
<organism evidence="12 13">
    <name type="scientific">Symbiobacterium thermophilum</name>
    <dbReference type="NCBI Taxonomy" id="2734"/>
    <lineage>
        <taxon>Bacteria</taxon>
        <taxon>Bacillati</taxon>
        <taxon>Bacillota</taxon>
        <taxon>Clostridia</taxon>
        <taxon>Eubacteriales</taxon>
        <taxon>Symbiobacteriaceae</taxon>
        <taxon>Symbiobacterium</taxon>
    </lineage>
</organism>
<reference evidence="12" key="1">
    <citation type="submission" date="2017-11" db="EMBL/GenBank/DDBJ databases">
        <title>Three new genomes from thermophilic consortium.</title>
        <authorList>
            <person name="Quaggio R."/>
            <person name="Amgarten D."/>
            <person name="Setubal J.C."/>
        </authorList>
    </citation>
    <scope>NUCLEOTIDE SEQUENCE</scope>
    <source>
        <strain evidence="12">ZCTH01-B2</strain>
    </source>
</reference>
<dbReference type="PANTHER" id="PTHR48111:SF59">
    <property type="entry name" value="TRANSCRIPTIONAL REGULATORY PROTEIN BAER"/>
    <property type="match status" value="1"/>
</dbReference>
<dbReference type="RefSeq" id="WP_273381720.1">
    <property type="nucleotide sequence ID" value="NZ_PIUK01000431.1"/>
</dbReference>
<dbReference type="SUPFAM" id="SSF52172">
    <property type="entry name" value="CheY-like"/>
    <property type="match status" value="1"/>
</dbReference>
<dbReference type="SMART" id="SM00862">
    <property type="entry name" value="Trans_reg_C"/>
    <property type="match status" value="1"/>
</dbReference>
<dbReference type="Gene3D" id="6.10.250.690">
    <property type="match status" value="1"/>
</dbReference>
<evidence type="ECO:0000313" key="12">
    <source>
        <dbReference type="EMBL" id="MBY6278296.1"/>
    </source>
</evidence>
<gene>
    <name evidence="12" type="ORF">CWE10_19435</name>
</gene>
<dbReference type="FunFam" id="3.40.50.2300:FF:000001">
    <property type="entry name" value="DNA-binding response regulator PhoB"/>
    <property type="match status" value="1"/>
</dbReference>
<feature type="modified residue" description="4-aspartylphosphate" evidence="8">
    <location>
        <position position="54"/>
    </location>
</feature>
<dbReference type="InterPro" id="IPR039420">
    <property type="entry name" value="WalR-like"/>
</dbReference>
<dbReference type="Pfam" id="PF00072">
    <property type="entry name" value="Response_reg"/>
    <property type="match status" value="1"/>
</dbReference>
<dbReference type="CDD" id="cd17574">
    <property type="entry name" value="REC_OmpR"/>
    <property type="match status" value="1"/>
</dbReference>
<dbReference type="InterPro" id="IPR036388">
    <property type="entry name" value="WH-like_DNA-bd_sf"/>
</dbReference>
<keyword evidence="3" id="KW-0902">Two-component regulatory system</keyword>
<dbReference type="Pfam" id="PF00486">
    <property type="entry name" value="Trans_reg_C"/>
    <property type="match status" value="1"/>
</dbReference>
<protein>
    <recommendedName>
        <fullName evidence="1">Stage 0 sporulation protein A homolog</fullName>
    </recommendedName>
</protein>
<dbReference type="Gene3D" id="1.10.10.10">
    <property type="entry name" value="Winged helix-like DNA-binding domain superfamily/Winged helix DNA-binding domain"/>
    <property type="match status" value="1"/>
</dbReference>
<dbReference type="GO" id="GO:0032993">
    <property type="term" value="C:protein-DNA complex"/>
    <property type="evidence" value="ECO:0007669"/>
    <property type="project" value="TreeGrafter"/>
</dbReference>
<evidence type="ECO:0000256" key="3">
    <source>
        <dbReference type="ARBA" id="ARBA00023012"/>
    </source>
</evidence>
<dbReference type="GO" id="GO:0000976">
    <property type="term" value="F:transcription cis-regulatory region binding"/>
    <property type="evidence" value="ECO:0007669"/>
    <property type="project" value="TreeGrafter"/>
</dbReference>
<dbReference type="CDD" id="cd00383">
    <property type="entry name" value="trans_reg_C"/>
    <property type="match status" value="1"/>
</dbReference>
<sequence>MAGPLILIADDDDRLCQVIADYLQGEGFVPIQAHTGTEALALWEAPRPDLLVLDWMMPGRSGVDVLREVRRRHDTPIIMLTARDDEADKLLGLELGADDYLTKPFSMRELAARIRAVLGRTRSGPAEPEVIQYGDLMIDLAAHSVYRNGEELSLTPTEFKLLAVRARNPNRVYSRLQLMEAAIGDYYEGYERTVDSHISHLRRKLGDGGLIQTVKGVGYKLVPPKG</sequence>
<evidence type="ECO:0000259" key="11">
    <source>
        <dbReference type="PROSITE" id="PS51755"/>
    </source>
</evidence>
<dbReference type="AlphaFoldDB" id="A0A953I798"/>
<keyword evidence="5 9" id="KW-0238">DNA-binding</keyword>
<evidence type="ECO:0000256" key="2">
    <source>
        <dbReference type="ARBA" id="ARBA00022553"/>
    </source>
</evidence>
<feature type="DNA-binding region" description="OmpR/PhoB-type" evidence="9">
    <location>
        <begin position="128"/>
        <end position="223"/>
    </location>
</feature>
<accession>A0A953I798</accession>
<evidence type="ECO:0000256" key="9">
    <source>
        <dbReference type="PROSITE-ProRule" id="PRU01091"/>
    </source>
</evidence>
<name>A0A953I798_SYMTR</name>
<dbReference type="InterPro" id="IPR016032">
    <property type="entry name" value="Sig_transdc_resp-reg_C-effctor"/>
</dbReference>
<comment type="function">
    <text evidence="7">May play the central regulatory role in sporulation. It may be an element of the effector pathway responsible for the activation of sporulation genes in response to nutritional stress. Spo0A may act in concert with spo0H (a sigma factor) to control the expression of some genes that are critical to the sporulation process.</text>
</comment>
<evidence type="ECO:0000259" key="10">
    <source>
        <dbReference type="PROSITE" id="PS50110"/>
    </source>
</evidence>
<evidence type="ECO:0000313" key="13">
    <source>
        <dbReference type="Proteomes" id="UP000732377"/>
    </source>
</evidence>
<dbReference type="InterPro" id="IPR001867">
    <property type="entry name" value="OmpR/PhoB-type_DNA-bd"/>
</dbReference>
<evidence type="ECO:0000256" key="1">
    <source>
        <dbReference type="ARBA" id="ARBA00018672"/>
    </source>
</evidence>
<dbReference type="PROSITE" id="PS50110">
    <property type="entry name" value="RESPONSE_REGULATORY"/>
    <property type="match status" value="1"/>
</dbReference>
<evidence type="ECO:0000256" key="5">
    <source>
        <dbReference type="ARBA" id="ARBA00023125"/>
    </source>
</evidence>
<feature type="domain" description="OmpR/PhoB-type" evidence="11">
    <location>
        <begin position="128"/>
        <end position="223"/>
    </location>
</feature>
<dbReference type="GO" id="GO:0000156">
    <property type="term" value="F:phosphorelay response regulator activity"/>
    <property type="evidence" value="ECO:0007669"/>
    <property type="project" value="TreeGrafter"/>
</dbReference>
<keyword evidence="6" id="KW-0804">Transcription</keyword>
<proteinExistence type="predicted"/>
<evidence type="ECO:0000256" key="6">
    <source>
        <dbReference type="ARBA" id="ARBA00023163"/>
    </source>
</evidence>
<dbReference type="SMART" id="SM00448">
    <property type="entry name" value="REC"/>
    <property type="match status" value="1"/>
</dbReference>
<dbReference type="GO" id="GO:0005829">
    <property type="term" value="C:cytosol"/>
    <property type="evidence" value="ECO:0007669"/>
    <property type="project" value="TreeGrafter"/>
</dbReference>
<dbReference type="GO" id="GO:0006355">
    <property type="term" value="P:regulation of DNA-templated transcription"/>
    <property type="evidence" value="ECO:0007669"/>
    <property type="project" value="InterPro"/>
</dbReference>
<dbReference type="Gene3D" id="3.40.50.2300">
    <property type="match status" value="1"/>
</dbReference>
<dbReference type="EMBL" id="PIUK01000431">
    <property type="protein sequence ID" value="MBY6278296.1"/>
    <property type="molecule type" value="Genomic_DNA"/>
</dbReference>
<dbReference type="InterPro" id="IPR011006">
    <property type="entry name" value="CheY-like_superfamily"/>
</dbReference>
<evidence type="ECO:0000256" key="8">
    <source>
        <dbReference type="PROSITE-ProRule" id="PRU00169"/>
    </source>
</evidence>
<dbReference type="SUPFAM" id="SSF46894">
    <property type="entry name" value="C-terminal effector domain of the bipartite response regulators"/>
    <property type="match status" value="1"/>
</dbReference>
<dbReference type="PROSITE" id="PS51755">
    <property type="entry name" value="OMPR_PHOB"/>
    <property type="match status" value="1"/>
</dbReference>